<sequence length="119" mass="14023">MVRTYERTPGTRNHKNYTDEKVPRPTLQRKLLGRNLNPVGHLRVLSDEEEAIIRNTLGIVANWGFPLTRYDVRMLIGKYIEKQGKTVKLLRNNIPGTIYQYDWHPVSRDLERPLVRMIL</sequence>
<accession>A0ACB9SH28</accession>
<comment type="caution">
    <text evidence="1">The sequence shown here is derived from an EMBL/GenBank/DDBJ whole genome shotgun (WGS) entry which is preliminary data.</text>
</comment>
<keyword evidence="2" id="KW-1185">Reference proteome</keyword>
<protein>
    <submittedName>
        <fullName evidence="1">Uncharacterized protein</fullName>
    </submittedName>
</protein>
<organism evidence="1 2">
    <name type="scientific">Holotrichia oblita</name>
    <name type="common">Chafer beetle</name>
    <dbReference type="NCBI Taxonomy" id="644536"/>
    <lineage>
        <taxon>Eukaryota</taxon>
        <taxon>Metazoa</taxon>
        <taxon>Ecdysozoa</taxon>
        <taxon>Arthropoda</taxon>
        <taxon>Hexapoda</taxon>
        <taxon>Insecta</taxon>
        <taxon>Pterygota</taxon>
        <taxon>Neoptera</taxon>
        <taxon>Endopterygota</taxon>
        <taxon>Coleoptera</taxon>
        <taxon>Polyphaga</taxon>
        <taxon>Scarabaeiformia</taxon>
        <taxon>Scarabaeidae</taxon>
        <taxon>Melolonthinae</taxon>
        <taxon>Holotrichia</taxon>
    </lineage>
</organism>
<evidence type="ECO:0000313" key="2">
    <source>
        <dbReference type="Proteomes" id="UP001056778"/>
    </source>
</evidence>
<evidence type="ECO:0000313" key="1">
    <source>
        <dbReference type="EMBL" id="KAI4454589.1"/>
    </source>
</evidence>
<name>A0ACB9SH28_HOLOL</name>
<reference evidence="1" key="1">
    <citation type="submission" date="2022-04" db="EMBL/GenBank/DDBJ databases">
        <title>Chromosome-scale genome assembly of Holotrichia oblita Faldermann.</title>
        <authorList>
            <person name="Rongchong L."/>
        </authorList>
    </citation>
    <scope>NUCLEOTIDE SEQUENCE</scope>
    <source>
        <strain evidence="1">81SQS9</strain>
    </source>
</reference>
<dbReference type="Proteomes" id="UP001056778">
    <property type="component" value="Chromosome 9"/>
</dbReference>
<proteinExistence type="predicted"/>
<gene>
    <name evidence="1" type="ORF">MML48_9g00016678</name>
</gene>
<dbReference type="EMBL" id="CM043023">
    <property type="protein sequence ID" value="KAI4454589.1"/>
    <property type="molecule type" value="Genomic_DNA"/>
</dbReference>